<dbReference type="EMBL" id="BAABME010001053">
    <property type="protein sequence ID" value="GAA0147239.1"/>
    <property type="molecule type" value="Genomic_DNA"/>
</dbReference>
<comment type="caution">
    <text evidence="1">The sequence shown here is derived from an EMBL/GenBank/DDBJ whole genome shotgun (WGS) entry which is preliminary data.</text>
</comment>
<evidence type="ECO:0000313" key="2">
    <source>
        <dbReference type="Proteomes" id="UP001454036"/>
    </source>
</evidence>
<protein>
    <submittedName>
        <fullName evidence="1">Uncharacterized protein</fullName>
    </submittedName>
</protein>
<reference evidence="1 2" key="1">
    <citation type="submission" date="2024-01" db="EMBL/GenBank/DDBJ databases">
        <title>The complete chloroplast genome sequence of Lithospermum erythrorhizon: insights into the phylogenetic relationship among Boraginaceae species and the maternal lineages of purple gromwells.</title>
        <authorList>
            <person name="Okada T."/>
            <person name="Watanabe K."/>
        </authorList>
    </citation>
    <scope>NUCLEOTIDE SEQUENCE [LARGE SCALE GENOMIC DNA]</scope>
</reference>
<evidence type="ECO:0000313" key="1">
    <source>
        <dbReference type="EMBL" id="GAA0147239.1"/>
    </source>
</evidence>
<proteinExistence type="predicted"/>
<keyword evidence="2" id="KW-1185">Reference proteome</keyword>
<dbReference type="Proteomes" id="UP001454036">
    <property type="component" value="Unassembled WGS sequence"/>
</dbReference>
<gene>
    <name evidence="1" type="ORF">LIER_06988</name>
</gene>
<name>A0AAV3P6E9_LITER</name>
<dbReference type="AlphaFoldDB" id="A0AAV3P6E9"/>
<organism evidence="1 2">
    <name type="scientific">Lithospermum erythrorhizon</name>
    <name type="common">Purple gromwell</name>
    <name type="synonym">Lithospermum officinale var. erythrorhizon</name>
    <dbReference type="NCBI Taxonomy" id="34254"/>
    <lineage>
        <taxon>Eukaryota</taxon>
        <taxon>Viridiplantae</taxon>
        <taxon>Streptophyta</taxon>
        <taxon>Embryophyta</taxon>
        <taxon>Tracheophyta</taxon>
        <taxon>Spermatophyta</taxon>
        <taxon>Magnoliopsida</taxon>
        <taxon>eudicotyledons</taxon>
        <taxon>Gunneridae</taxon>
        <taxon>Pentapetalae</taxon>
        <taxon>asterids</taxon>
        <taxon>lamiids</taxon>
        <taxon>Boraginales</taxon>
        <taxon>Boraginaceae</taxon>
        <taxon>Boraginoideae</taxon>
        <taxon>Lithospermeae</taxon>
        <taxon>Lithospermum</taxon>
    </lineage>
</organism>
<sequence length="161" mass="18506">MWLKIPSLASTLASVWETERRRTAQYVLCTKLKLLKKPLRELNRAEFGGISNKESRAKKAFKADIIHQMATPDDVALKEEVMVLWERIKSENFYYLVKGMVLRLPLRRKWAPDPDGYKSAFLKANWGNCLGGCGQRSLGVLYYGEIAHAIEPYYCCLESED</sequence>
<accession>A0AAV3P6E9</accession>